<dbReference type="EMBL" id="CARXXK010000001">
    <property type="protein sequence ID" value="CAI6343094.1"/>
    <property type="molecule type" value="Genomic_DNA"/>
</dbReference>
<gene>
    <name evidence="8" type="ORF">MEUPH1_LOCUS411</name>
</gene>
<evidence type="ECO:0000256" key="6">
    <source>
        <dbReference type="ARBA" id="ARBA00023242"/>
    </source>
</evidence>
<evidence type="ECO:0000259" key="7">
    <source>
        <dbReference type="SMART" id="SM01168"/>
    </source>
</evidence>
<evidence type="ECO:0000256" key="3">
    <source>
        <dbReference type="ARBA" id="ARBA00022723"/>
    </source>
</evidence>
<dbReference type="GO" id="GO:0016788">
    <property type="term" value="F:hydrolase activity, acting on ester bonds"/>
    <property type="evidence" value="ECO:0007669"/>
    <property type="project" value="TreeGrafter"/>
</dbReference>
<keyword evidence="4" id="KW-0378">Hydrolase</keyword>
<dbReference type="SUPFAM" id="SSF117856">
    <property type="entry name" value="AF0104/ALDC/Ptd012-like"/>
    <property type="match status" value="1"/>
</dbReference>
<evidence type="ECO:0000256" key="5">
    <source>
        <dbReference type="ARBA" id="ARBA00022833"/>
    </source>
</evidence>
<evidence type="ECO:0000256" key="4">
    <source>
        <dbReference type="ARBA" id="ARBA00022801"/>
    </source>
</evidence>
<evidence type="ECO:0000313" key="9">
    <source>
        <dbReference type="Proteomes" id="UP001160148"/>
    </source>
</evidence>
<dbReference type="SMART" id="SM01168">
    <property type="entry name" value="DUF1907"/>
    <property type="match status" value="1"/>
</dbReference>
<name>A0AAV0VFV7_9HEMI</name>
<proteinExistence type="predicted"/>
<organism evidence="8 9">
    <name type="scientific">Macrosiphum euphorbiae</name>
    <name type="common">potato aphid</name>
    <dbReference type="NCBI Taxonomy" id="13131"/>
    <lineage>
        <taxon>Eukaryota</taxon>
        <taxon>Metazoa</taxon>
        <taxon>Ecdysozoa</taxon>
        <taxon>Arthropoda</taxon>
        <taxon>Hexapoda</taxon>
        <taxon>Insecta</taxon>
        <taxon>Pterygota</taxon>
        <taxon>Neoptera</taxon>
        <taxon>Paraneoptera</taxon>
        <taxon>Hemiptera</taxon>
        <taxon>Sternorrhyncha</taxon>
        <taxon>Aphidomorpha</taxon>
        <taxon>Aphidoidea</taxon>
        <taxon>Aphididae</taxon>
        <taxon>Macrosiphini</taxon>
        <taxon>Macrosiphum</taxon>
    </lineage>
</organism>
<protein>
    <recommendedName>
        <fullName evidence="7">DUF1907 domain-containing protein</fullName>
    </recommendedName>
</protein>
<keyword evidence="3" id="KW-0479">Metal-binding</keyword>
<feature type="domain" description="DUF1907" evidence="7">
    <location>
        <begin position="35"/>
        <end position="131"/>
    </location>
</feature>
<evidence type="ECO:0000313" key="8">
    <source>
        <dbReference type="EMBL" id="CAI6343094.1"/>
    </source>
</evidence>
<dbReference type="PANTHER" id="PTHR13204:SF1">
    <property type="entry name" value="ESTER HYDROLASE C11ORF54"/>
    <property type="match status" value="1"/>
</dbReference>
<dbReference type="Pfam" id="PF08925">
    <property type="entry name" value="DUF1907"/>
    <property type="match status" value="1"/>
</dbReference>
<comment type="caution">
    <text evidence="8">The sequence shown here is derived from an EMBL/GenBank/DDBJ whole genome shotgun (WGS) entry which is preliminary data.</text>
</comment>
<keyword evidence="6" id="KW-0539">Nucleus</keyword>
<evidence type="ECO:0000256" key="1">
    <source>
        <dbReference type="ARBA" id="ARBA00004123"/>
    </source>
</evidence>
<dbReference type="Proteomes" id="UP001160148">
    <property type="component" value="Unassembled WGS sequence"/>
</dbReference>
<keyword evidence="5" id="KW-0862">Zinc</keyword>
<evidence type="ECO:0000256" key="2">
    <source>
        <dbReference type="ARBA" id="ARBA00011245"/>
    </source>
</evidence>
<comment type="subunit">
    <text evidence="2">Monomer.</text>
</comment>
<accession>A0AAV0VFV7</accession>
<dbReference type="PANTHER" id="PTHR13204">
    <property type="entry name" value="PTD012 PROTEIN"/>
    <property type="match status" value="1"/>
</dbReference>
<dbReference type="GO" id="GO:0005634">
    <property type="term" value="C:nucleus"/>
    <property type="evidence" value="ECO:0007669"/>
    <property type="project" value="UniProtKB-SubCell"/>
</dbReference>
<comment type="subcellular location">
    <subcellularLocation>
        <location evidence="1">Nucleus</location>
    </subcellularLocation>
</comment>
<dbReference type="InterPro" id="IPR015021">
    <property type="entry name" value="C11orf54_DUF1907"/>
</dbReference>
<sequence length="133" mass="14569">MATESCTFPSTLDMNELPIVRVKLNTPPLRCIIEAILPELLDNFENVSVEVVQCPDLTQPPFNLTSEGLCGDENVFDIGDVTNVVPSVKREKLYNVKDLKRITRSDPLFIIGPCAGPYPFLGADSKASTSVTI</sequence>
<dbReference type="AlphaFoldDB" id="A0AAV0VFV7"/>
<dbReference type="GO" id="GO:0008270">
    <property type="term" value="F:zinc ion binding"/>
    <property type="evidence" value="ECO:0007669"/>
    <property type="project" value="TreeGrafter"/>
</dbReference>
<reference evidence="8 9" key="1">
    <citation type="submission" date="2023-01" db="EMBL/GenBank/DDBJ databases">
        <authorList>
            <person name="Whitehead M."/>
        </authorList>
    </citation>
    <scope>NUCLEOTIDE SEQUENCE [LARGE SCALE GENOMIC DNA]</scope>
</reference>
<keyword evidence="9" id="KW-1185">Reference proteome</keyword>